<dbReference type="InterPro" id="IPR029052">
    <property type="entry name" value="Metallo-depent_PP-like"/>
</dbReference>
<proteinExistence type="predicted"/>
<dbReference type="InterPro" id="IPR051918">
    <property type="entry name" value="STPP_CPPED1"/>
</dbReference>
<dbReference type="Proteomes" id="UP001167160">
    <property type="component" value="Unassembled WGS sequence"/>
</dbReference>
<sequence length="570" mass="61842">MSRTGHVASGPDRRTVLAALGTAGVSAGISAALGPGGRRADAAPARPRRILRVADPAPSPAGTTLESVAIPTGSGSYRRITDGPGWPRVVRQELAAAKEGREDRRSTLAAFVQFTDLHLVDVQHPLRYEYVRPQTGSAWRPQEALTVAGAVSLVERVNRLSGAPATGEPVSFVMTTGDNTDNNSRAELDWYLSVMSGGRITPDTGDPRRYEGVQNGGSDLYWQADSDQRDADKRLGFPRIHGYLDAAIRTVVSPGLNVPWYSTVGNHDSLPGGCWAPGDPFFADFAVGGRKLEALPEAEGAALWRAVEKGLDPKGEQFKEVLRANARKMRTVTPDPRRAPFTPHEYLRAHLDPRYTGAGPVGHGYTADHLEDGRMYYTFPVAEGVIGVSLDTTDPGGHYQGSVGTAQLRWLERALARHRDDRVLVFSHHTSTSMKNPRPDPSRPGEKRHTGDELLALLTNHGNVLAWINGHSHRNEIRAHGGLWEISTASHIDFPQLARVFELVDNGDGTLSLFTTLIESAAPHRTDVTDLSQTGLAALYRELSLNDPAARDDLAGGPADRNTELLLKQR</sequence>
<accession>A0ABT0X248</accession>
<feature type="region of interest" description="Disordered" evidence="1">
    <location>
        <begin position="427"/>
        <end position="448"/>
    </location>
</feature>
<gene>
    <name evidence="2" type="ORF">M1E25_01230</name>
</gene>
<dbReference type="InterPro" id="IPR042281">
    <property type="entry name" value="GpdQ_beta-strand"/>
</dbReference>
<name>A0ABT0X248_9ACTN</name>
<dbReference type="PANTHER" id="PTHR43143">
    <property type="entry name" value="METALLOPHOSPHOESTERASE, CALCINEURIN SUPERFAMILY"/>
    <property type="match status" value="1"/>
</dbReference>
<evidence type="ECO:0000313" key="2">
    <source>
        <dbReference type="EMBL" id="MCM2575988.1"/>
    </source>
</evidence>
<dbReference type="RefSeq" id="WP_251407985.1">
    <property type="nucleotide sequence ID" value="NZ_JAMQGM010000001.1"/>
</dbReference>
<feature type="compositionally biased region" description="Basic and acidic residues" evidence="1">
    <location>
        <begin position="437"/>
        <end position="448"/>
    </location>
</feature>
<dbReference type="NCBIfam" id="TIGR03767">
    <property type="entry name" value="P_acnes_RR"/>
    <property type="match status" value="1"/>
</dbReference>
<dbReference type="InterPro" id="IPR022506">
    <property type="entry name" value="Metallophosphoesterase_PPA1498"/>
</dbReference>
<dbReference type="Gene3D" id="3.30.750.180">
    <property type="entry name" value="GpdQ, beta-strand dimerisation domain"/>
    <property type="match status" value="1"/>
</dbReference>
<dbReference type="SUPFAM" id="SSF56300">
    <property type="entry name" value="Metallo-dependent phosphatases"/>
    <property type="match status" value="1"/>
</dbReference>
<dbReference type="PANTHER" id="PTHR43143:SF1">
    <property type="entry name" value="SERINE_THREONINE-PROTEIN PHOSPHATASE CPPED1"/>
    <property type="match status" value="1"/>
</dbReference>
<dbReference type="InterPro" id="IPR006311">
    <property type="entry name" value="TAT_signal"/>
</dbReference>
<keyword evidence="3" id="KW-1185">Reference proteome</keyword>
<dbReference type="EMBL" id="JAMQGM010000001">
    <property type="protein sequence ID" value="MCM2575988.1"/>
    <property type="molecule type" value="Genomic_DNA"/>
</dbReference>
<comment type="caution">
    <text evidence="2">The sequence shown here is derived from an EMBL/GenBank/DDBJ whole genome shotgun (WGS) entry which is preliminary data.</text>
</comment>
<dbReference type="PROSITE" id="PS51318">
    <property type="entry name" value="TAT"/>
    <property type="match status" value="1"/>
</dbReference>
<reference evidence="2" key="1">
    <citation type="journal article" date="2023" name="Int. J. Syst. Evol. Microbiol.">
        <title>Streptomyces meridianus sp. nov. isolated from brackish water of the Tagus estuary in Alcochete, Portugal.</title>
        <authorList>
            <person name="Santos J.D.N."/>
            <person name="Klimek D."/>
            <person name="Calusinska M."/>
            <person name="Lobo Da Cunha A."/>
            <person name="Catita J."/>
            <person name="Goncalves H."/>
            <person name="Gonzalez I."/>
            <person name="Reyes F."/>
            <person name="Lage O.M."/>
        </authorList>
    </citation>
    <scope>NUCLEOTIDE SEQUENCE</scope>
    <source>
        <strain evidence="2">MTZ3.1</strain>
    </source>
</reference>
<protein>
    <submittedName>
        <fullName evidence="2">TIGR03767 family metallophosphoesterase</fullName>
    </submittedName>
</protein>
<evidence type="ECO:0000313" key="3">
    <source>
        <dbReference type="Proteomes" id="UP001167160"/>
    </source>
</evidence>
<organism evidence="2 3">
    <name type="scientific">Streptomyces meridianus</name>
    <dbReference type="NCBI Taxonomy" id="2938945"/>
    <lineage>
        <taxon>Bacteria</taxon>
        <taxon>Bacillati</taxon>
        <taxon>Actinomycetota</taxon>
        <taxon>Actinomycetes</taxon>
        <taxon>Kitasatosporales</taxon>
        <taxon>Streptomycetaceae</taxon>
        <taxon>Streptomyces</taxon>
    </lineage>
</organism>
<evidence type="ECO:0000256" key="1">
    <source>
        <dbReference type="SAM" id="MobiDB-lite"/>
    </source>
</evidence>